<gene>
    <name evidence="1" type="ORF">DHETER_LOCUS4079</name>
</gene>
<evidence type="ECO:0000313" key="2">
    <source>
        <dbReference type="Proteomes" id="UP000789702"/>
    </source>
</evidence>
<keyword evidence="2" id="KW-1185">Reference proteome</keyword>
<dbReference type="Proteomes" id="UP000789702">
    <property type="component" value="Unassembled WGS sequence"/>
</dbReference>
<reference evidence="1" key="1">
    <citation type="submission" date="2021-06" db="EMBL/GenBank/DDBJ databases">
        <authorList>
            <person name="Kallberg Y."/>
            <person name="Tangrot J."/>
            <person name="Rosling A."/>
        </authorList>
    </citation>
    <scope>NUCLEOTIDE SEQUENCE</scope>
    <source>
        <strain evidence="1">IL203A</strain>
    </source>
</reference>
<evidence type="ECO:0000313" key="1">
    <source>
        <dbReference type="EMBL" id="CAG8524475.1"/>
    </source>
</evidence>
<proteinExistence type="predicted"/>
<comment type="caution">
    <text evidence="1">The sequence shown here is derived from an EMBL/GenBank/DDBJ whole genome shotgun (WGS) entry which is preliminary data.</text>
</comment>
<organism evidence="1 2">
    <name type="scientific">Dentiscutata heterogama</name>
    <dbReference type="NCBI Taxonomy" id="1316150"/>
    <lineage>
        <taxon>Eukaryota</taxon>
        <taxon>Fungi</taxon>
        <taxon>Fungi incertae sedis</taxon>
        <taxon>Mucoromycota</taxon>
        <taxon>Glomeromycotina</taxon>
        <taxon>Glomeromycetes</taxon>
        <taxon>Diversisporales</taxon>
        <taxon>Gigasporaceae</taxon>
        <taxon>Dentiscutata</taxon>
    </lineage>
</organism>
<dbReference type="EMBL" id="CAJVPU010003869">
    <property type="protein sequence ID" value="CAG8524475.1"/>
    <property type="molecule type" value="Genomic_DNA"/>
</dbReference>
<protein>
    <submittedName>
        <fullName evidence="1">10399_t:CDS:1</fullName>
    </submittedName>
</protein>
<accession>A0ACA9LEB9</accession>
<name>A0ACA9LEB9_9GLOM</name>
<sequence length="497" mass="56955">MNNIERTITNRENYISNVINDIRSLLNVDLCFVLDCTDSMSEHIAAAKNCILKVSNYVKNYGADIKLWFGFCGYRDYCDRRDHIQILNFTNSHEEFKSYITNKVNAKGGRDIPEDVLGGLNAAITRMSWNSATRVLIHIGDAPPHGRRFTNKNDEFPDGDPSGLTAEKVLKKMKSNNILYHFEKINNSTEIMLGIFREIIGDFPVFDLTSNNPNVLLDRFVETTCSAIISSVLLTTTLRNPANIHSLQLKRLQINPLEPDWSTLPEKSGELLYYPLPKSLDEIKDEHFFINSKFTTRNILFKLAPQPFSVGAERYAYFSLCNNLGQGEKFVIKEYHNSEQGSEKRYLELIEVSNIAKFLSTKFNLAIEQTKFNWKVNFLDVNILSNKSNTSTLYYSIEKYFSGAKFKRLNTNSGIITDFHSALEAFAHFTYQYTKGYLVVYDLQGVSLNKEFLLTDPAIHCVDILRFGETNFGKKGIEKFFLKKHECNMICKGPIQH</sequence>